<dbReference type="Gene3D" id="2.40.30.170">
    <property type="match status" value="1"/>
</dbReference>
<sequence length="385" mass="42592">MKTYHIILSCLMTLALCCSCSEEQKEQRIPQLPVLKVEKRTVNDTTIFPANVEGVKNIEIRPKIQGFIEKIYVDEGAYVQKGDLLFELEAEPLQAEAQAARDAIGIARADRYNAQVDVDKLIPLVKDGIISDVELKKAQAGLEQANSRLKESENVYRSAQRMSNYKTIVSPVTGRINSLPYRLGSLVGPTDAMALTTVSQNDSVFVYFSMDEKDYVSFLKETKGTTLQEKIANFPEVVFELSNGNNYNQKGRIQTTTGTINSSTGSITFRAIFPNPDGVLLNGYSGLMKIPIAYNNVVVVPAESTYKQQTLTYLFKLANKDTIYNTLVDIEKRVGNVVIVNSGIKVGDTILAKGLGKVQDSSKIKPRLIALDSVLGNVKNTFRNE</sequence>
<comment type="caution">
    <text evidence="5">The sequence shown here is derived from an EMBL/GenBank/DDBJ whole genome shotgun (WGS) entry which is preliminary data.</text>
</comment>
<dbReference type="GO" id="GO:0030313">
    <property type="term" value="C:cell envelope"/>
    <property type="evidence" value="ECO:0007669"/>
    <property type="project" value="UniProtKB-SubCell"/>
</dbReference>
<dbReference type="InterPro" id="IPR058625">
    <property type="entry name" value="MdtA-like_BSH"/>
</dbReference>
<organism evidence="5 6">
    <name type="scientific">Nonlabens agnitus</name>
    <dbReference type="NCBI Taxonomy" id="870484"/>
    <lineage>
        <taxon>Bacteria</taxon>
        <taxon>Pseudomonadati</taxon>
        <taxon>Bacteroidota</taxon>
        <taxon>Flavobacteriia</taxon>
        <taxon>Flavobacteriales</taxon>
        <taxon>Flavobacteriaceae</taxon>
        <taxon>Nonlabens</taxon>
    </lineage>
</organism>
<name>A0A2S9WR49_9FLAO</name>
<evidence type="ECO:0000313" key="6">
    <source>
        <dbReference type="Proteomes" id="UP000239532"/>
    </source>
</evidence>
<reference evidence="5 6" key="1">
    <citation type="submission" date="2016-11" db="EMBL/GenBank/DDBJ databases">
        <title>Trade-off between light-utilization and light-protection in marine flavobacteria.</title>
        <authorList>
            <person name="Kumagai Y."/>
        </authorList>
    </citation>
    <scope>NUCLEOTIDE SEQUENCE [LARGE SCALE GENOMIC DNA]</scope>
    <source>
        <strain evidence="5 6">JCM 17109</strain>
    </source>
</reference>
<feature type="coiled-coil region" evidence="2">
    <location>
        <begin position="135"/>
        <end position="162"/>
    </location>
</feature>
<dbReference type="OrthoDB" id="9801814at2"/>
<gene>
    <name evidence="5" type="ORF">BST86_02110</name>
</gene>
<dbReference type="InterPro" id="IPR006143">
    <property type="entry name" value="RND_pump_MFP"/>
</dbReference>
<dbReference type="EMBL" id="MQUC01000003">
    <property type="protein sequence ID" value="PRP65964.1"/>
    <property type="molecule type" value="Genomic_DNA"/>
</dbReference>
<dbReference type="Pfam" id="PF25917">
    <property type="entry name" value="BSH_RND"/>
    <property type="match status" value="1"/>
</dbReference>
<evidence type="ECO:0000256" key="1">
    <source>
        <dbReference type="ARBA" id="ARBA00009477"/>
    </source>
</evidence>
<comment type="similarity">
    <text evidence="1">Belongs to the membrane fusion protein (MFP) (TC 8.A.1) family.</text>
</comment>
<dbReference type="Gene3D" id="2.40.50.100">
    <property type="match status" value="1"/>
</dbReference>
<dbReference type="Pfam" id="PF25944">
    <property type="entry name" value="Beta-barrel_RND"/>
    <property type="match status" value="1"/>
</dbReference>
<dbReference type="GO" id="GO:0022857">
    <property type="term" value="F:transmembrane transporter activity"/>
    <property type="evidence" value="ECO:0007669"/>
    <property type="project" value="InterPro"/>
</dbReference>
<accession>A0A2S9WR49</accession>
<dbReference type="GO" id="GO:0046677">
    <property type="term" value="P:response to antibiotic"/>
    <property type="evidence" value="ECO:0007669"/>
    <property type="project" value="TreeGrafter"/>
</dbReference>
<feature type="domain" description="Multidrug resistance protein MdtA-like beta-barrel" evidence="4">
    <location>
        <begin position="204"/>
        <end position="283"/>
    </location>
</feature>
<dbReference type="PANTHER" id="PTHR30158:SF23">
    <property type="entry name" value="MULTIDRUG RESISTANCE PROTEIN MEXA"/>
    <property type="match status" value="1"/>
</dbReference>
<evidence type="ECO:0000256" key="2">
    <source>
        <dbReference type="SAM" id="Coils"/>
    </source>
</evidence>
<dbReference type="Proteomes" id="UP000239532">
    <property type="component" value="Unassembled WGS sequence"/>
</dbReference>
<dbReference type="Gene3D" id="1.10.287.470">
    <property type="entry name" value="Helix hairpin bin"/>
    <property type="match status" value="1"/>
</dbReference>
<dbReference type="InterPro" id="IPR058626">
    <property type="entry name" value="MdtA-like_b-barrel"/>
</dbReference>
<evidence type="ECO:0000259" key="3">
    <source>
        <dbReference type="Pfam" id="PF25917"/>
    </source>
</evidence>
<protein>
    <submittedName>
        <fullName evidence="5">Uncharacterized protein</fullName>
    </submittedName>
</protein>
<keyword evidence="6" id="KW-1185">Reference proteome</keyword>
<dbReference type="SUPFAM" id="SSF111369">
    <property type="entry name" value="HlyD-like secretion proteins"/>
    <property type="match status" value="1"/>
</dbReference>
<evidence type="ECO:0000259" key="4">
    <source>
        <dbReference type="Pfam" id="PF25944"/>
    </source>
</evidence>
<dbReference type="Gene3D" id="2.40.420.20">
    <property type="match status" value="1"/>
</dbReference>
<dbReference type="NCBIfam" id="TIGR01730">
    <property type="entry name" value="RND_mfp"/>
    <property type="match status" value="1"/>
</dbReference>
<dbReference type="GO" id="GO:0005886">
    <property type="term" value="C:plasma membrane"/>
    <property type="evidence" value="ECO:0007669"/>
    <property type="project" value="TreeGrafter"/>
</dbReference>
<dbReference type="AlphaFoldDB" id="A0A2S9WR49"/>
<evidence type="ECO:0000313" key="5">
    <source>
        <dbReference type="EMBL" id="PRP65964.1"/>
    </source>
</evidence>
<feature type="domain" description="Multidrug resistance protein MdtA-like barrel-sandwich hybrid" evidence="3">
    <location>
        <begin position="57"/>
        <end position="197"/>
    </location>
</feature>
<dbReference type="RefSeq" id="WP_105981826.1">
    <property type="nucleotide sequence ID" value="NZ_MQUC01000003.1"/>
</dbReference>
<proteinExistence type="inferred from homology"/>
<keyword evidence="2" id="KW-0175">Coiled coil</keyword>
<dbReference type="PANTHER" id="PTHR30158">
    <property type="entry name" value="ACRA/E-RELATED COMPONENT OF DRUG EFFLUX TRANSPORTER"/>
    <property type="match status" value="1"/>
</dbReference>